<evidence type="ECO:0000313" key="1">
    <source>
        <dbReference type="EMBL" id="GMH60904.1"/>
    </source>
</evidence>
<reference evidence="2" key="1">
    <citation type="journal article" date="2023" name="Commun. Biol.">
        <title>Genome analysis of Parmales, the sister group of diatoms, reveals the evolutionary specialization of diatoms from phago-mixotrophs to photoautotrophs.</title>
        <authorList>
            <person name="Ban H."/>
            <person name="Sato S."/>
            <person name="Yoshikawa S."/>
            <person name="Yamada K."/>
            <person name="Nakamura Y."/>
            <person name="Ichinomiya M."/>
            <person name="Sato N."/>
            <person name="Blanc-Mathieu R."/>
            <person name="Endo H."/>
            <person name="Kuwata A."/>
            <person name="Ogata H."/>
        </authorList>
    </citation>
    <scope>NUCLEOTIDE SEQUENCE [LARGE SCALE GENOMIC DNA]</scope>
    <source>
        <strain evidence="2">NIES 3700</strain>
    </source>
</reference>
<evidence type="ECO:0000313" key="2">
    <source>
        <dbReference type="Proteomes" id="UP001165122"/>
    </source>
</evidence>
<gene>
    <name evidence="1" type="ORF">TrLO_g13641</name>
</gene>
<proteinExistence type="predicted"/>
<sequence>MEDQGAVFESCEELLGGGVEEGWKALESTSKEGDYCSIERMQVSTEEGNPARLELREKTRVNERTFATAKKMHTQDDKVDAAEVGELAKFIRERGQDEVHSEEENALLEEIAEICIYFQRLVTLKEFGVKDGIALAHDLLWTAFSAKKRVERLEEVVEKSRTLKELCLRHS</sequence>
<comment type="caution">
    <text evidence="1">The sequence shown here is derived from an EMBL/GenBank/DDBJ whole genome shotgun (WGS) entry which is preliminary data.</text>
</comment>
<protein>
    <submittedName>
        <fullName evidence="1">Uncharacterized protein</fullName>
    </submittedName>
</protein>
<name>A0A9W7DY70_9STRA</name>
<dbReference type="AlphaFoldDB" id="A0A9W7DY70"/>
<accession>A0A9W7DY70</accession>
<dbReference type="Proteomes" id="UP001165122">
    <property type="component" value="Unassembled WGS sequence"/>
</dbReference>
<dbReference type="EMBL" id="BRXW01000504">
    <property type="protein sequence ID" value="GMH60904.1"/>
    <property type="molecule type" value="Genomic_DNA"/>
</dbReference>
<keyword evidence="2" id="KW-1185">Reference proteome</keyword>
<organism evidence="1 2">
    <name type="scientific">Triparma laevis f. longispina</name>
    <dbReference type="NCBI Taxonomy" id="1714387"/>
    <lineage>
        <taxon>Eukaryota</taxon>
        <taxon>Sar</taxon>
        <taxon>Stramenopiles</taxon>
        <taxon>Ochrophyta</taxon>
        <taxon>Bolidophyceae</taxon>
        <taxon>Parmales</taxon>
        <taxon>Triparmaceae</taxon>
        <taxon>Triparma</taxon>
    </lineage>
</organism>